<keyword evidence="5 9" id="KW-0479">Metal-binding</keyword>
<dbReference type="InterPro" id="IPR017972">
    <property type="entry name" value="Cyt_P450_CS"/>
</dbReference>
<dbReference type="PROSITE" id="PS00086">
    <property type="entry name" value="CYTOCHROME_P450"/>
    <property type="match status" value="1"/>
</dbReference>
<dbReference type="PANTHER" id="PTHR24305:SF166">
    <property type="entry name" value="CYTOCHROME P450 12A4, MITOCHONDRIAL-RELATED"/>
    <property type="match status" value="1"/>
</dbReference>
<comment type="cofactor">
    <cofactor evidence="1 9">
        <name>heme</name>
        <dbReference type="ChEBI" id="CHEBI:30413"/>
    </cofactor>
</comment>
<comment type="pathway">
    <text evidence="2">Secondary metabolite biosynthesis.</text>
</comment>
<keyword evidence="4 9" id="KW-0349">Heme</keyword>
<evidence type="ECO:0000256" key="5">
    <source>
        <dbReference type="ARBA" id="ARBA00022723"/>
    </source>
</evidence>
<dbReference type="InterPro" id="IPR001128">
    <property type="entry name" value="Cyt_P450"/>
</dbReference>
<evidence type="ECO:0000256" key="2">
    <source>
        <dbReference type="ARBA" id="ARBA00005179"/>
    </source>
</evidence>
<dbReference type="EMBL" id="KB468124">
    <property type="protein sequence ID" value="PCH41955.1"/>
    <property type="molecule type" value="Genomic_DNA"/>
</dbReference>
<dbReference type="PANTHER" id="PTHR24305">
    <property type="entry name" value="CYTOCHROME P450"/>
    <property type="match status" value="1"/>
</dbReference>
<dbReference type="InterPro" id="IPR002401">
    <property type="entry name" value="Cyt_P450_E_grp-I"/>
</dbReference>
<evidence type="ECO:0000313" key="12">
    <source>
        <dbReference type="Proteomes" id="UP000218811"/>
    </source>
</evidence>
<dbReference type="GO" id="GO:0020037">
    <property type="term" value="F:heme binding"/>
    <property type="evidence" value="ECO:0007669"/>
    <property type="project" value="InterPro"/>
</dbReference>
<dbReference type="SUPFAM" id="SSF48264">
    <property type="entry name" value="Cytochrome P450"/>
    <property type="match status" value="1"/>
</dbReference>
<keyword evidence="8 10" id="KW-0503">Monooxygenase</keyword>
<evidence type="ECO:0000256" key="4">
    <source>
        <dbReference type="ARBA" id="ARBA00022617"/>
    </source>
</evidence>
<evidence type="ECO:0000256" key="8">
    <source>
        <dbReference type="ARBA" id="ARBA00023033"/>
    </source>
</evidence>
<evidence type="ECO:0000313" key="11">
    <source>
        <dbReference type="EMBL" id="PCH41955.1"/>
    </source>
</evidence>
<dbReference type="InterPro" id="IPR036396">
    <property type="entry name" value="Cyt_P450_sf"/>
</dbReference>
<evidence type="ECO:0000256" key="7">
    <source>
        <dbReference type="ARBA" id="ARBA00023004"/>
    </source>
</evidence>
<evidence type="ECO:0000256" key="6">
    <source>
        <dbReference type="ARBA" id="ARBA00023002"/>
    </source>
</evidence>
<dbReference type="Gene3D" id="1.10.630.10">
    <property type="entry name" value="Cytochrome P450"/>
    <property type="match status" value="1"/>
</dbReference>
<dbReference type="STRING" id="742152.A0A2H3JK90"/>
<keyword evidence="12" id="KW-1185">Reference proteome</keyword>
<accession>A0A2H3JK90</accession>
<dbReference type="Proteomes" id="UP000218811">
    <property type="component" value="Unassembled WGS sequence"/>
</dbReference>
<dbReference type="InterPro" id="IPR050121">
    <property type="entry name" value="Cytochrome_P450_monoxygenase"/>
</dbReference>
<dbReference type="PRINTS" id="PR00463">
    <property type="entry name" value="EP450I"/>
</dbReference>
<proteinExistence type="inferred from homology"/>
<evidence type="ECO:0000256" key="3">
    <source>
        <dbReference type="ARBA" id="ARBA00010617"/>
    </source>
</evidence>
<evidence type="ECO:0000256" key="10">
    <source>
        <dbReference type="RuleBase" id="RU000461"/>
    </source>
</evidence>
<dbReference type="GO" id="GO:0016705">
    <property type="term" value="F:oxidoreductase activity, acting on paired donors, with incorporation or reduction of molecular oxygen"/>
    <property type="evidence" value="ECO:0007669"/>
    <property type="project" value="InterPro"/>
</dbReference>
<evidence type="ECO:0000256" key="1">
    <source>
        <dbReference type="ARBA" id="ARBA00001971"/>
    </source>
</evidence>
<name>A0A2H3JK90_WOLCO</name>
<feature type="binding site" description="axial binding residue" evidence="9">
    <location>
        <position position="373"/>
    </location>
    <ligand>
        <name>heme</name>
        <dbReference type="ChEBI" id="CHEBI:30413"/>
    </ligand>
    <ligandPart>
        <name>Fe</name>
        <dbReference type="ChEBI" id="CHEBI:18248"/>
    </ligandPart>
</feature>
<keyword evidence="6 10" id="KW-0560">Oxidoreductase</keyword>
<dbReference type="OMA" id="EIMEEWI"/>
<dbReference type="GO" id="GO:0004497">
    <property type="term" value="F:monooxygenase activity"/>
    <property type="evidence" value="ECO:0007669"/>
    <property type="project" value="UniProtKB-KW"/>
</dbReference>
<evidence type="ECO:0000256" key="9">
    <source>
        <dbReference type="PIRSR" id="PIRSR602401-1"/>
    </source>
</evidence>
<keyword evidence="7 9" id="KW-0408">Iron</keyword>
<protein>
    <submittedName>
        <fullName evidence="11">Cytochrome P450</fullName>
    </submittedName>
</protein>
<sequence length="430" mass="49200">MSLILHRTTQPPPQLRDIPRIPVWPLLLSYISGEVEERRVKRLLLPFARQHQADIVLLLKQTPPADMLLWRFTGRHNVFFAEGEQWQKHSRIVKAALQRTNPLEQFAHLCSRLCGLIGSGGRVRWNDLSHRFTLDAVGTTVLGYEFEALDKPEGSLITQYHLVMSAISSPLYVFVGSLEQLLPRHKVRREVDALVDKFFAILAAKKTNPGNDIITFMLEEPNMTDQELRDNIVILFMAAHDSTAGTMSSLIYYLGKYPEVQSRARAEVNLILRPGDEVMVEHLSQTPYLRAIIFESMRLNNPANVTLPRVADVPVNGLIIPPETPIFLNMCAVLHNERYWEKPSSFNPERFMDGDTRADEGNWTPFGLGPRQCPARKFSLTEQRFLTAMLLREYEWTIPTDSIHINGIRNAFSPFAINAPFDMDIDFRKL</sequence>
<dbReference type="OrthoDB" id="1470350at2759"/>
<comment type="similarity">
    <text evidence="3 10">Belongs to the cytochrome P450 family.</text>
</comment>
<dbReference type="AlphaFoldDB" id="A0A2H3JK90"/>
<gene>
    <name evidence="11" type="ORF">WOLCODRAFT_132148</name>
</gene>
<reference evidence="11 12" key="1">
    <citation type="journal article" date="2012" name="Science">
        <title>The Paleozoic origin of enzymatic lignin decomposition reconstructed from 31 fungal genomes.</title>
        <authorList>
            <person name="Floudas D."/>
            <person name="Binder M."/>
            <person name="Riley R."/>
            <person name="Barry K."/>
            <person name="Blanchette R.A."/>
            <person name="Henrissat B."/>
            <person name="Martinez A.T."/>
            <person name="Otillar R."/>
            <person name="Spatafora J.W."/>
            <person name="Yadav J.S."/>
            <person name="Aerts A."/>
            <person name="Benoit I."/>
            <person name="Boyd A."/>
            <person name="Carlson A."/>
            <person name="Copeland A."/>
            <person name="Coutinho P.M."/>
            <person name="de Vries R.P."/>
            <person name="Ferreira P."/>
            <person name="Findley K."/>
            <person name="Foster B."/>
            <person name="Gaskell J."/>
            <person name="Glotzer D."/>
            <person name="Gorecki P."/>
            <person name="Heitman J."/>
            <person name="Hesse C."/>
            <person name="Hori C."/>
            <person name="Igarashi K."/>
            <person name="Jurgens J.A."/>
            <person name="Kallen N."/>
            <person name="Kersten P."/>
            <person name="Kohler A."/>
            <person name="Kuees U."/>
            <person name="Kumar T.K.A."/>
            <person name="Kuo A."/>
            <person name="LaButti K."/>
            <person name="Larrondo L.F."/>
            <person name="Lindquist E."/>
            <person name="Ling A."/>
            <person name="Lombard V."/>
            <person name="Lucas S."/>
            <person name="Lundell T."/>
            <person name="Martin R."/>
            <person name="McLaughlin D.J."/>
            <person name="Morgenstern I."/>
            <person name="Morin E."/>
            <person name="Murat C."/>
            <person name="Nagy L.G."/>
            <person name="Nolan M."/>
            <person name="Ohm R.A."/>
            <person name="Patyshakuliyeva A."/>
            <person name="Rokas A."/>
            <person name="Ruiz-Duenas F.J."/>
            <person name="Sabat G."/>
            <person name="Salamov A."/>
            <person name="Samejima M."/>
            <person name="Schmutz J."/>
            <person name="Slot J.C."/>
            <person name="St John F."/>
            <person name="Stenlid J."/>
            <person name="Sun H."/>
            <person name="Sun S."/>
            <person name="Syed K."/>
            <person name="Tsang A."/>
            <person name="Wiebenga A."/>
            <person name="Young D."/>
            <person name="Pisabarro A."/>
            <person name="Eastwood D.C."/>
            <person name="Martin F."/>
            <person name="Cullen D."/>
            <person name="Grigoriev I.V."/>
            <person name="Hibbett D.S."/>
        </authorList>
    </citation>
    <scope>NUCLEOTIDE SEQUENCE [LARGE SCALE GENOMIC DNA]</scope>
    <source>
        <strain evidence="11 12">MD-104</strain>
    </source>
</reference>
<dbReference type="GO" id="GO:0005506">
    <property type="term" value="F:iron ion binding"/>
    <property type="evidence" value="ECO:0007669"/>
    <property type="project" value="InterPro"/>
</dbReference>
<organism evidence="11 12">
    <name type="scientific">Wolfiporia cocos (strain MD-104)</name>
    <name type="common">Brown rot fungus</name>
    <dbReference type="NCBI Taxonomy" id="742152"/>
    <lineage>
        <taxon>Eukaryota</taxon>
        <taxon>Fungi</taxon>
        <taxon>Dikarya</taxon>
        <taxon>Basidiomycota</taxon>
        <taxon>Agaricomycotina</taxon>
        <taxon>Agaricomycetes</taxon>
        <taxon>Polyporales</taxon>
        <taxon>Phaeolaceae</taxon>
        <taxon>Wolfiporia</taxon>
    </lineage>
</organism>
<dbReference type="Pfam" id="PF00067">
    <property type="entry name" value="p450"/>
    <property type="match status" value="1"/>
</dbReference>